<dbReference type="EMBL" id="JAEHFY010000008">
    <property type="protein sequence ID" value="MBK0382658.1"/>
    <property type="molecule type" value="Genomic_DNA"/>
</dbReference>
<comment type="caution">
    <text evidence="3">The sequence shown here is derived from an EMBL/GenBank/DDBJ whole genome shotgun (WGS) entry which is preliminary data.</text>
</comment>
<name>A0ABS1BIJ1_9SPHI</name>
<dbReference type="RefSeq" id="WP_200585439.1">
    <property type="nucleotide sequence ID" value="NZ_JAEHFY010000008.1"/>
</dbReference>
<sequence length="402" mass="47164">MTYFFFYHLLKITCKLYFKKIKVYDYENVSPSKPLIICANHGNSFMDAILMAVIFKRKLHFLARADAFNTPFKKWFLGKINMMPVYRIRDGREVLKNNDAIFDKCQSILENNGAILIFPEGNCVVEKRLRTFKAGFLQMAFACKKTDLQVLPVTINYSKPLEFYSQVSLKFQKPIAIQIIKEQTQNDYISFSKVLLSKTIEGISNDMLIIPEGEDRFYEQALEINLTDLKVGFVSSQLKLIERLNEIKEQDIERFNELKIKTAFYFAQINALKISDEMMVMYNKTNKFFVFLSIPFYYLGEAIHYLPTTLISGLIDKKIKQLQFKGAVRMIFGMFVYIIYVPIILFITYCFFGLKWMALMIIIFYITRSDYKKLSFQGFLVSKKMPELIKLRTEIKVLINLL</sequence>
<keyword evidence="4" id="KW-1185">Reference proteome</keyword>
<dbReference type="Proteomes" id="UP000660024">
    <property type="component" value="Unassembled WGS sequence"/>
</dbReference>
<reference evidence="3 4" key="1">
    <citation type="submission" date="2020-12" db="EMBL/GenBank/DDBJ databases">
        <title>Bacterial novel species Pedobacter sp. SD-b isolated from soil.</title>
        <authorList>
            <person name="Jung H.-Y."/>
        </authorList>
    </citation>
    <scope>NUCLEOTIDE SEQUENCE [LARGE SCALE GENOMIC DNA]</scope>
    <source>
        <strain evidence="3 4">SD-b</strain>
    </source>
</reference>
<gene>
    <name evidence="3" type="ORF">I5M32_06755</name>
</gene>
<evidence type="ECO:0000313" key="4">
    <source>
        <dbReference type="Proteomes" id="UP000660024"/>
    </source>
</evidence>
<dbReference type="SUPFAM" id="SSF69593">
    <property type="entry name" value="Glycerol-3-phosphate (1)-acyltransferase"/>
    <property type="match status" value="1"/>
</dbReference>
<organism evidence="3 4">
    <name type="scientific">Pedobacter segetis</name>
    <dbReference type="NCBI Taxonomy" id="2793069"/>
    <lineage>
        <taxon>Bacteria</taxon>
        <taxon>Pseudomonadati</taxon>
        <taxon>Bacteroidota</taxon>
        <taxon>Sphingobacteriia</taxon>
        <taxon>Sphingobacteriales</taxon>
        <taxon>Sphingobacteriaceae</taxon>
        <taxon>Pedobacter</taxon>
    </lineage>
</organism>
<evidence type="ECO:0000256" key="1">
    <source>
        <dbReference type="SAM" id="Phobius"/>
    </source>
</evidence>
<dbReference type="Pfam" id="PF01553">
    <property type="entry name" value="Acyltransferase"/>
    <property type="match status" value="1"/>
</dbReference>
<dbReference type="PANTHER" id="PTHR31605:SF0">
    <property type="entry name" value="GLYCEROL-3-PHOSPHATE O-ACYLTRANSFERASE 1"/>
    <property type="match status" value="1"/>
</dbReference>
<keyword evidence="1" id="KW-0812">Transmembrane</keyword>
<dbReference type="InterPro" id="IPR052744">
    <property type="entry name" value="GPAT/DAPAT"/>
</dbReference>
<keyword evidence="1" id="KW-1133">Transmembrane helix</keyword>
<keyword evidence="1" id="KW-0472">Membrane</keyword>
<dbReference type="GO" id="GO:0016746">
    <property type="term" value="F:acyltransferase activity"/>
    <property type="evidence" value="ECO:0007669"/>
    <property type="project" value="UniProtKB-KW"/>
</dbReference>
<evidence type="ECO:0000313" key="3">
    <source>
        <dbReference type="EMBL" id="MBK0382658.1"/>
    </source>
</evidence>
<feature type="domain" description="Phospholipid/glycerol acyltransferase" evidence="2">
    <location>
        <begin position="35"/>
        <end position="158"/>
    </location>
</feature>
<proteinExistence type="predicted"/>
<feature type="transmembrane region" description="Helical" evidence="1">
    <location>
        <begin position="335"/>
        <end position="366"/>
    </location>
</feature>
<dbReference type="PANTHER" id="PTHR31605">
    <property type="entry name" value="GLYCEROL-3-PHOSPHATE O-ACYLTRANSFERASE 1"/>
    <property type="match status" value="1"/>
</dbReference>
<feature type="transmembrane region" description="Helical" evidence="1">
    <location>
        <begin position="288"/>
        <end position="315"/>
    </location>
</feature>
<keyword evidence="3" id="KW-0808">Transferase</keyword>
<keyword evidence="3" id="KW-0012">Acyltransferase</keyword>
<dbReference type="SMART" id="SM00563">
    <property type="entry name" value="PlsC"/>
    <property type="match status" value="1"/>
</dbReference>
<protein>
    <submittedName>
        <fullName evidence="3">1-acyl-sn-glycerol-3-phosphate acyltransferase</fullName>
    </submittedName>
</protein>
<evidence type="ECO:0000259" key="2">
    <source>
        <dbReference type="SMART" id="SM00563"/>
    </source>
</evidence>
<dbReference type="InterPro" id="IPR002123">
    <property type="entry name" value="Plipid/glycerol_acylTrfase"/>
</dbReference>
<accession>A0ABS1BIJ1</accession>